<sequence length="514" mass="56684">MEDRIDELREKREKALKGGGEDRIASQHDKGKMTARERIDYFLDDGTFREFDQFRTHRNHKFGMEETKLPGDGVITGYGEVDGRTVFVFAHDFTVFGGSLGEVFAEKVCKVMDKAMEVGAPVVGLNDSAGARIQEGVQSLGGFGEIFRRNTEASGVIPQISAIMGPCAGGAVYSPALTDFTFMVRDTSHMFITGPDVIKTVTGEEVTFDELGGATTHTSTSGVAHFATDTEEQALDDIRHLLSYLPQNNVEDPPRVEPWDDPERVDDDLAEVVPDQPRKPYDIHDVLDGVLDEGSFFGVQEDFAKNIVVGFGRLDGHSVGIVANQPRVNAGTLNIEASEKGARFIRFCDSFNIPILSFVDVPGFLPGTDQEHNGIIRHGAKLLYAYSEATVPLMTVITRKAYGGAYDVMASKHLGADVNYAWPTAEIAVMGPQGAVNILYRDELEAADDPDARRDELIEEYREEFANPYTAADRGFIDDVIEPGETRERLISDLRMLNSKRKSQPDKKHGNIPL</sequence>
<dbReference type="SUPFAM" id="SSF52096">
    <property type="entry name" value="ClpP/crotonase"/>
    <property type="match status" value="2"/>
</dbReference>
<evidence type="ECO:0000259" key="2">
    <source>
        <dbReference type="PROSITE" id="PS50980"/>
    </source>
</evidence>
<dbReference type="FunFam" id="3.90.226.10:FF:000017">
    <property type="entry name" value="Propionyl-CoA carboxylase subunit beta 5"/>
    <property type="match status" value="1"/>
</dbReference>
<dbReference type="FunFam" id="3.90.226.10:FF:000016">
    <property type="entry name" value="Propionyl-CoA carboxylase, beta subunit"/>
    <property type="match status" value="1"/>
</dbReference>
<dbReference type="PROSITE" id="PS50989">
    <property type="entry name" value="COA_CT_CTER"/>
    <property type="match status" value="1"/>
</dbReference>
<dbReference type="InterPro" id="IPR051047">
    <property type="entry name" value="AccD/PCCB"/>
</dbReference>
<evidence type="ECO:0000313" key="4">
    <source>
        <dbReference type="EMBL" id="ELZ86822.1"/>
    </source>
</evidence>
<proteinExistence type="inferred from homology"/>
<dbReference type="PATRIC" id="fig|1227458.3.peg.3169"/>
<protein>
    <submittedName>
        <fullName evidence="4">Propionyl-CoA carboxylase complex B chain</fullName>
    </submittedName>
</protein>
<dbReference type="Pfam" id="PF01039">
    <property type="entry name" value="Carboxyl_trans"/>
    <property type="match status" value="1"/>
</dbReference>
<comment type="similarity">
    <text evidence="1">Belongs to the AccD/PCCB family.</text>
</comment>
<dbReference type="RefSeq" id="WP_006601416.1">
    <property type="nucleotide sequence ID" value="NZ_AOLL01000030.1"/>
</dbReference>
<dbReference type="InterPro" id="IPR011762">
    <property type="entry name" value="COA_CT_N"/>
</dbReference>
<dbReference type="EMBL" id="AOLL01000030">
    <property type="protein sequence ID" value="ELZ86822.1"/>
    <property type="molecule type" value="Genomic_DNA"/>
</dbReference>
<evidence type="ECO:0000256" key="1">
    <source>
        <dbReference type="ARBA" id="ARBA00006102"/>
    </source>
</evidence>
<dbReference type="InterPro" id="IPR029045">
    <property type="entry name" value="ClpP/crotonase-like_dom_sf"/>
</dbReference>
<dbReference type="InterPro" id="IPR011763">
    <property type="entry name" value="COA_CT_C"/>
</dbReference>
<dbReference type="AlphaFoldDB" id="M0HSZ8"/>
<evidence type="ECO:0000259" key="3">
    <source>
        <dbReference type="PROSITE" id="PS50989"/>
    </source>
</evidence>
<accession>M0HSZ8</accession>
<dbReference type="Proteomes" id="UP000011577">
    <property type="component" value="Unassembled WGS sequence"/>
</dbReference>
<dbReference type="GO" id="GO:0004658">
    <property type="term" value="F:propionyl-CoA carboxylase activity"/>
    <property type="evidence" value="ECO:0007669"/>
    <property type="project" value="TreeGrafter"/>
</dbReference>
<feature type="domain" description="CoA carboxyltransferase C-terminal" evidence="3">
    <location>
        <begin position="264"/>
        <end position="496"/>
    </location>
</feature>
<dbReference type="Gene3D" id="3.90.226.10">
    <property type="entry name" value="2-enoyl-CoA Hydratase, Chain A, domain 1"/>
    <property type="match status" value="2"/>
</dbReference>
<dbReference type="PROSITE" id="PS50980">
    <property type="entry name" value="COA_CT_NTER"/>
    <property type="match status" value="1"/>
</dbReference>
<evidence type="ECO:0000313" key="5">
    <source>
        <dbReference type="Proteomes" id="UP000011577"/>
    </source>
</evidence>
<gene>
    <name evidence="4" type="ORF">C452_16230</name>
</gene>
<feature type="domain" description="CoA carboxyltransferase N-terminal" evidence="2">
    <location>
        <begin position="1"/>
        <end position="257"/>
    </location>
</feature>
<dbReference type="PANTHER" id="PTHR43842">
    <property type="entry name" value="PROPIONYL-COA CARBOXYLASE BETA CHAIN"/>
    <property type="match status" value="1"/>
</dbReference>
<name>M0HSZ8_HALVO</name>
<dbReference type="InterPro" id="IPR034733">
    <property type="entry name" value="AcCoA_carboxyl_beta"/>
</dbReference>
<dbReference type="PANTHER" id="PTHR43842:SF2">
    <property type="entry name" value="PROPIONYL-COA CARBOXYLASE BETA CHAIN, MITOCHONDRIAL"/>
    <property type="match status" value="1"/>
</dbReference>
<reference evidence="4 5" key="1">
    <citation type="journal article" date="2014" name="PLoS Genet.">
        <title>Phylogenetically driven sequencing of extremely halophilic archaea reveals strategies for static and dynamic osmo-response.</title>
        <authorList>
            <person name="Becker E.A."/>
            <person name="Seitzer P.M."/>
            <person name="Tritt A."/>
            <person name="Larsen D."/>
            <person name="Krusor M."/>
            <person name="Yao A.I."/>
            <person name="Wu D."/>
            <person name="Madern D."/>
            <person name="Eisen J.A."/>
            <person name="Darling A.E."/>
            <person name="Facciotti M.T."/>
        </authorList>
    </citation>
    <scope>NUCLEOTIDE SEQUENCE [LARGE SCALE GENOMIC DNA]</scope>
    <source>
        <strain evidence="4 5">JCM 10717</strain>
    </source>
</reference>
<organism evidence="4 5">
    <name type="scientific">Haloferax volcanii JCM 10717</name>
    <dbReference type="NCBI Taxonomy" id="1227458"/>
    <lineage>
        <taxon>Archaea</taxon>
        <taxon>Methanobacteriati</taxon>
        <taxon>Methanobacteriota</taxon>
        <taxon>Stenosarchaea group</taxon>
        <taxon>Halobacteria</taxon>
        <taxon>Halobacteriales</taxon>
        <taxon>Haloferacaceae</taxon>
        <taxon>Haloferax</taxon>
    </lineage>
</organism>
<comment type="caution">
    <text evidence="4">The sequence shown here is derived from an EMBL/GenBank/DDBJ whole genome shotgun (WGS) entry which is preliminary data.</text>
</comment>
<dbReference type="GO" id="GO:0009317">
    <property type="term" value="C:acetyl-CoA carboxylase complex"/>
    <property type="evidence" value="ECO:0007669"/>
    <property type="project" value="TreeGrafter"/>
</dbReference>